<dbReference type="AlphaFoldDB" id="A0A1M4W3V0"/>
<dbReference type="InterPro" id="IPR020449">
    <property type="entry name" value="Tscrpt_reg_AraC-type_HTH"/>
</dbReference>
<keyword evidence="3" id="KW-0804">Transcription</keyword>
<sequence>MENSLEVAKHIITALLEVNFYIFPSKGAGVLDSISKLLIVPSPFFKSPNRFDSFISISKDKTIYHFKDSFDISYCFVSLDEWYLFLGPYKTADKSRYDFASLMNVAKLSKSHIDDLIKHYKTLPKIEKSTVVHTIQALFKALYPKDEIPYQVDISIDLEEYNLAVDIERENKNPEYVQLTHNFEGQFMENISQGNSAAAKQLIRIISKRAAVNDSNSNNHLFQVQQGHAIARTLIRIAAKSQGVSSVALDSITSADRLASININSKEELDKILFQTIDNVCTLVLKYRSEEYSPIIKNTLEYILSNLKQSLSVKVIANVIGVSPNYLSGLFKSELDLTLTEFIRNRRLESAINLLNFTNMPIKIISSAVGIYDYNYFTKVFKKKYGVTPTEYRKNPKYL</sequence>
<evidence type="ECO:0000256" key="3">
    <source>
        <dbReference type="ARBA" id="ARBA00023163"/>
    </source>
</evidence>
<dbReference type="InterPro" id="IPR018060">
    <property type="entry name" value="HTH_AraC"/>
</dbReference>
<dbReference type="PRINTS" id="PR00032">
    <property type="entry name" value="HTHARAC"/>
</dbReference>
<gene>
    <name evidence="5" type="ORF">SAMN02746064_01158</name>
</gene>
<accession>A0A1M4W3V0</accession>
<dbReference type="PANTHER" id="PTHR43280">
    <property type="entry name" value="ARAC-FAMILY TRANSCRIPTIONAL REGULATOR"/>
    <property type="match status" value="1"/>
</dbReference>
<proteinExistence type="predicted"/>
<dbReference type="PROSITE" id="PS01124">
    <property type="entry name" value="HTH_ARAC_FAMILY_2"/>
    <property type="match status" value="1"/>
</dbReference>
<dbReference type="Proteomes" id="UP000184251">
    <property type="component" value="Unassembled WGS sequence"/>
</dbReference>
<evidence type="ECO:0000259" key="4">
    <source>
        <dbReference type="PROSITE" id="PS01124"/>
    </source>
</evidence>
<keyword evidence="2" id="KW-0238">DNA-binding</keyword>
<dbReference type="PROSITE" id="PS00041">
    <property type="entry name" value="HTH_ARAC_FAMILY_1"/>
    <property type="match status" value="1"/>
</dbReference>
<dbReference type="STRING" id="1120975.SAMN02746064_01158"/>
<dbReference type="GO" id="GO:0003700">
    <property type="term" value="F:DNA-binding transcription factor activity"/>
    <property type="evidence" value="ECO:0007669"/>
    <property type="project" value="InterPro"/>
</dbReference>
<dbReference type="EMBL" id="FQTU01000006">
    <property type="protein sequence ID" value="SHE75896.1"/>
    <property type="molecule type" value="Genomic_DNA"/>
</dbReference>
<dbReference type="Pfam" id="PF12833">
    <property type="entry name" value="HTH_18"/>
    <property type="match status" value="1"/>
</dbReference>
<evidence type="ECO:0000256" key="2">
    <source>
        <dbReference type="ARBA" id="ARBA00023125"/>
    </source>
</evidence>
<evidence type="ECO:0000313" key="6">
    <source>
        <dbReference type="Proteomes" id="UP000184251"/>
    </source>
</evidence>
<organism evidence="5 6">
    <name type="scientific">Alkalibacter saccharofermentans DSM 14828</name>
    <dbReference type="NCBI Taxonomy" id="1120975"/>
    <lineage>
        <taxon>Bacteria</taxon>
        <taxon>Bacillati</taxon>
        <taxon>Bacillota</taxon>
        <taxon>Clostridia</taxon>
        <taxon>Eubacteriales</taxon>
        <taxon>Eubacteriaceae</taxon>
        <taxon>Alkalibacter</taxon>
    </lineage>
</organism>
<dbReference type="PANTHER" id="PTHR43280:SF2">
    <property type="entry name" value="HTH-TYPE TRANSCRIPTIONAL REGULATOR EXSA"/>
    <property type="match status" value="1"/>
</dbReference>
<dbReference type="InterPro" id="IPR009057">
    <property type="entry name" value="Homeodomain-like_sf"/>
</dbReference>
<protein>
    <submittedName>
        <fullName evidence="5">Helix-turn-helix domain-containing protein</fullName>
    </submittedName>
</protein>
<dbReference type="OrthoDB" id="247151at2"/>
<dbReference type="InterPro" id="IPR018062">
    <property type="entry name" value="HTH_AraC-typ_CS"/>
</dbReference>
<dbReference type="GO" id="GO:0043565">
    <property type="term" value="F:sequence-specific DNA binding"/>
    <property type="evidence" value="ECO:0007669"/>
    <property type="project" value="InterPro"/>
</dbReference>
<dbReference type="Gene3D" id="1.10.10.60">
    <property type="entry name" value="Homeodomain-like"/>
    <property type="match status" value="2"/>
</dbReference>
<name>A0A1M4W3V0_9FIRM</name>
<reference evidence="5 6" key="1">
    <citation type="submission" date="2016-11" db="EMBL/GenBank/DDBJ databases">
        <authorList>
            <person name="Jaros S."/>
            <person name="Januszkiewicz K."/>
            <person name="Wedrychowicz H."/>
        </authorList>
    </citation>
    <scope>NUCLEOTIDE SEQUENCE [LARGE SCALE GENOMIC DNA]</scope>
    <source>
        <strain evidence="5 6">DSM 14828</strain>
    </source>
</reference>
<dbReference type="SUPFAM" id="SSF46689">
    <property type="entry name" value="Homeodomain-like"/>
    <property type="match status" value="2"/>
</dbReference>
<dbReference type="SMART" id="SM00342">
    <property type="entry name" value="HTH_ARAC"/>
    <property type="match status" value="1"/>
</dbReference>
<feature type="domain" description="HTH araC/xylS-type" evidence="4">
    <location>
        <begin position="297"/>
        <end position="395"/>
    </location>
</feature>
<keyword evidence="1" id="KW-0805">Transcription regulation</keyword>
<evidence type="ECO:0000313" key="5">
    <source>
        <dbReference type="EMBL" id="SHE75896.1"/>
    </source>
</evidence>
<evidence type="ECO:0000256" key="1">
    <source>
        <dbReference type="ARBA" id="ARBA00023015"/>
    </source>
</evidence>
<keyword evidence="6" id="KW-1185">Reference proteome</keyword>
<dbReference type="RefSeq" id="WP_073270138.1">
    <property type="nucleotide sequence ID" value="NZ_FQTU01000006.1"/>
</dbReference>